<evidence type="ECO:0000256" key="4">
    <source>
        <dbReference type="ARBA" id="ARBA00023163"/>
    </source>
</evidence>
<evidence type="ECO:0000256" key="5">
    <source>
        <dbReference type="ARBA" id="ARBA00023242"/>
    </source>
</evidence>
<dbReference type="GO" id="GO:0005634">
    <property type="term" value="C:nucleus"/>
    <property type="evidence" value="ECO:0007669"/>
    <property type="project" value="TreeGrafter"/>
</dbReference>
<sequence length="282" mass="31276">MNTLPKLRPAPAPMTPAALLPKAESPSYSGYDSSCNSVADEEMIAAPVKTKKRRLDHLSWEEKVQRKKLKNRVAAQTSRDRKKARMEEMEIEIKELTEKTEILQNKCMSLQCINESLLAKNQKLDMEMEQMRQELAEMKQLAKGNSLSAIVGAEGCASTLTGSAASNADPLQQGLQVDTQSSARAMASKLNQSNTTASLWKIVALCLLYKTCCSSTTKNSTRDGSKSWPKAYSQISPQTWKQALKRASQMLPKMKASQSDCLDQWWGPQQSAWNPTGIELMA</sequence>
<dbReference type="Pfam" id="PF07716">
    <property type="entry name" value="bZIP_2"/>
    <property type="match status" value="1"/>
</dbReference>
<keyword evidence="4" id="KW-0804">Transcription</keyword>
<dbReference type="STRING" id="30019.A0A0M3QUL3"/>
<dbReference type="GO" id="GO:0000977">
    <property type="term" value="F:RNA polymerase II transcription regulatory region sequence-specific DNA binding"/>
    <property type="evidence" value="ECO:0007669"/>
    <property type="project" value="TreeGrafter"/>
</dbReference>
<organism evidence="10 11">
    <name type="scientific">Drosophila busckii</name>
    <name type="common">Fruit fly</name>
    <dbReference type="NCBI Taxonomy" id="30019"/>
    <lineage>
        <taxon>Eukaryota</taxon>
        <taxon>Metazoa</taxon>
        <taxon>Ecdysozoa</taxon>
        <taxon>Arthropoda</taxon>
        <taxon>Hexapoda</taxon>
        <taxon>Insecta</taxon>
        <taxon>Pterygota</taxon>
        <taxon>Neoptera</taxon>
        <taxon>Endopterygota</taxon>
        <taxon>Diptera</taxon>
        <taxon>Brachycera</taxon>
        <taxon>Muscomorpha</taxon>
        <taxon>Ephydroidea</taxon>
        <taxon>Drosophilidae</taxon>
        <taxon>Drosophila</taxon>
    </lineage>
</organism>
<name>A0A0M3QUL3_DROBS</name>
<evidence type="ECO:0000256" key="1">
    <source>
        <dbReference type="ARBA" id="ARBA00022843"/>
    </source>
</evidence>
<dbReference type="Proteomes" id="UP000494163">
    <property type="component" value="Chromosome 2R"/>
</dbReference>
<dbReference type="InterPro" id="IPR004827">
    <property type="entry name" value="bZIP"/>
</dbReference>
<dbReference type="InterPro" id="IPR046347">
    <property type="entry name" value="bZIP_sf"/>
</dbReference>
<dbReference type="PROSITE" id="PS00036">
    <property type="entry name" value="BZIP_BASIC"/>
    <property type="match status" value="1"/>
</dbReference>
<dbReference type="PANTHER" id="PTHR46542">
    <property type="entry name" value="X-BOX BINDING PROTEIN 1"/>
    <property type="match status" value="1"/>
</dbReference>
<dbReference type="GO" id="GO:0000981">
    <property type="term" value="F:DNA-binding transcription factor activity, RNA polymerase II-specific"/>
    <property type="evidence" value="ECO:0007669"/>
    <property type="project" value="TreeGrafter"/>
</dbReference>
<feature type="domain" description="BZIP" evidence="9">
    <location>
        <begin position="61"/>
        <end position="124"/>
    </location>
</feature>
<proteinExistence type="predicted"/>
<evidence type="ECO:0000256" key="6">
    <source>
        <dbReference type="ARBA" id="ARBA00040165"/>
    </source>
</evidence>
<keyword evidence="11" id="KW-1185">Reference proteome</keyword>
<keyword evidence="5" id="KW-0539">Nucleus</keyword>
<evidence type="ECO:0000313" key="10">
    <source>
        <dbReference type="EMBL" id="ALC40869.1"/>
    </source>
</evidence>
<dbReference type="OrthoDB" id="20960at2759"/>
<gene>
    <name evidence="10" type="ORF">Dbus_chr2Rg448</name>
</gene>
<dbReference type="OMA" id="NADPLQQ"/>
<evidence type="ECO:0000313" key="11">
    <source>
        <dbReference type="Proteomes" id="UP000494163"/>
    </source>
</evidence>
<dbReference type="PANTHER" id="PTHR46542:SF1">
    <property type="entry name" value="X-BOX BINDING PROTEIN 1"/>
    <property type="match status" value="1"/>
</dbReference>
<keyword evidence="1" id="KW-0832">Ubl conjugation</keyword>
<feature type="coiled-coil region" evidence="7">
    <location>
        <begin position="72"/>
        <end position="141"/>
    </location>
</feature>
<keyword evidence="2" id="KW-0805">Transcription regulation</keyword>
<dbReference type="Gene3D" id="1.20.5.170">
    <property type="match status" value="1"/>
</dbReference>
<dbReference type="SMR" id="A0A0M3QUL3"/>
<evidence type="ECO:0000256" key="7">
    <source>
        <dbReference type="SAM" id="Coils"/>
    </source>
</evidence>
<evidence type="ECO:0000259" key="9">
    <source>
        <dbReference type="PROSITE" id="PS50217"/>
    </source>
</evidence>
<dbReference type="SMART" id="SM00338">
    <property type="entry name" value="BRLZ"/>
    <property type="match status" value="1"/>
</dbReference>
<reference evidence="10 11" key="1">
    <citation type="submission" date="2015-08" db="EMBL/GenBank/DDBJ databases">
        <title>Ancestral chromatin configuration constrains chromatin evolution on differentiating sex chromosomes in Drosophila.</title>
        <authorList>
            <person name="Zhou Q."/>
            <person name="Bachtrog D."/>
        </authorList>
    </citation>
    <scope>NUCLEOTIDE SEQUENCE [LARGE SCALE GENOMIC DNA]</scope>
    <source>
        <tissue evidence="10">Whole larvae</tissue>
    </source>
</reference>
<dbReference type="AlphaFoldDB" id="A0A0M3QUL3"/>
<protein>
    <recommendedName>
        <fullName evidence="6">X-box-binding protein 1</fullName>
    </recommendedName>
</protein>
<dbReference type="EMBL" id="CP012524">
    <property type="protein sequence ID" value="ALC40869.1"/>
    <property type="molecule type" value="Genomic_DNA"/>
</dbReference>
<dbReference type="PROSITE" id="PS50217">
    <property type="entry name" value="BZIP"/>
    <property type="match status" value="1"/>
</dbReference>
<dbReference type="InterPro" id="IPR052470">
    <property type="entry name" value="ER_Stress-Reg_TF"/>
</dbReference>
<evidence type="ECO:0000256" key="2">
    <source>
        <dbReference type="ARBA" id="ARBA00023015"/>
    </source>
</evidence>
<keyword evidence="7" id="KW-0175">Coiled coil</keyword>
<evidence type="ECO:0000256" key="3">
    <source>
        <dbReference type="ARBA" id="ARBA00023125"/>
    </source>
</evidence>
<accession>A0A0M3QUL3</accession>
<evidence type="ECO:0000256" key="8">
    <source>
        <dbReference type="SAM" id="MobiDB-lite"/>
    </source>
</evidence>
<keyword evidence="3" id="KW-0238">DNA-binding</keyword>
<dbReference type="SUPFAM" id="SSF57959">
    <property type="entry name" value="Leucine zipper domain"/>
    <property type="match status" value="1"/>
</dbReference>
<feature type="region of interest" description="Disordered" evidence="8">
    <location>
        <begin position="1"/>
        <end position="32"/>
    </location>
</feature>